<protein>
    <submittedName>
        <fullName evidence="3">Uncharacterized protein</fullName>
    </submittedName>
</protein>
<feature type="signal peptide" evidence="2">
    <location>
        <begin position="1"/>
        <end position="32"/>
    </location>
</feature>
<dbReference type="Proteomes" id="UP001387110">
    <property type="component" value="Unassembled WGS sequence"/>
</dbReference>
<comment type="caution">
    <text evidence="3">The sequence shown here is derived from an EMBL/GenBank/DDBJ whole genome shotgun (WGS) entry which is preliminary data.</text>
</comment>
<organism evidence="3 4">
    <name type="scientific">Exiguobacterium indicum</name>
    <dbReference type="NCBI Taxonomy" id="296995"/>
    <lineage>
        <taxon>Bacteria</taxon>
        <taxon>Bacillati</taxon>
        <taxon>Bacillota</taxon>
        <taxon>Bacilli</taxon>
        <taxon>Bacillales</taxon>
        <taxon>Bacillales Family XII. Incertae Sedis</taxon>
        <taxon>Exiguobacterium</taxon>
    </lineage>
</organism>
<keyword evidence="4" id="KW-1185">Reference proteome</keyword>
<evidence type="ECO:0000256" key="2">
    <source>
        <dbReference type="SAM" id="SignalP"/>
    </source>
</evidence>
<feature type="chain" id="PRO_5045687702" evidence="2">
    <location>
        <begin position="33"/>
        <end position="133"/>
    </location>
</feature>
<dbReference type="EMBL" id="JBAWKY010000002">
    <property type="protein sequence ID" value="MEI4462722.1"/>
    <property type="molecule type" value="Genomic_DNA"/>
</dbReference>
<gene>
    <name evidence="3" type="ORF">SZL87_09825</name>
</gene>
<accession>A0ABU8EIF7</accession>
<reference evidence="3 4" key="1">
    <citation type="submission" date="2023-12" db="EMBL/GenBank/DDBJ databases">
        <authorList>
            <person name="Easwaran N."/>
            <person name="Lazarus H.P.S."/>
        </authorList>
    </citation>
    <scope>NUCLEOTIDE SEQUENCE [LARGE SCALE GENOMIC DNA]</scope>
    <source>
        <strain evidence="3 4">VIT-2023</strain>
    </source>
</reference>
<sequence length="133" mass="13716">MIINKSQKKKRFLPMTAAALSISVLCATAAMASGTSTASIRPGKSTATGSTVTASGTTGSLKVSSAGPTFYVQGYAKREIDFWPDSTAASRTANPSQTVTSGFSATKSHQYYSQANTQSGATSIYGEAVTKVN</sequence>
<name>A0ABU8EIF7_9BACL</name>
<proteinExistence type="predicted"/>
<keyword evidence="2" id="KW-0732">Signal</keyword>
<evidence type="ECO:0000256" key="1">
    <source>
        <dbReference type="SAM" id="MobiDB-lite"/>
    </source>
</evidence>
<evidence type="ECO:0000313" key="3">
    <source>
        <dbReference type="EMBL" id="MEI4462722.1"/>
    </source>
</evidence>
<dbReference type="RefSeq" id="WP_336449252.1">
    <property type="nucleotide sequence ID" value="NZ_JBAWKY010000002.1"/>
</dbReference>
<feature type="region of interest" description="Disordered" evidence="1">
    <location>
        <begin position="35"/>
        <end position="58"/>
    </location>
</feature>
<evidence type="ECO:0000313" key="4">
    <source>
        <dbReference type="Proteomes" id="UP001387110"/>
    </source>
</evidence>